<evidence type="ECO:0000256" key="2">
    <source>
        <dbReference type="ARBA" id="ARBA00007758"/>
    </source>
</evidence>
<dbReference type="PANTHER" id="PTHR42852:SF6">
    <property type="entry name" value="THIOL:DISULFIDE INTERCHANGE PROTEIN DSBE"/>
    <property type="match status" value="1"/>
</dbReference>
<dbReference type="CDD" id="cd03010">
    <property type="entry name" value="TlpA_like_DsbE"/>
    <property type="match status" value="1"/>
</dbReference>
<keyword evidence="3" id="KW-0201">Cytochrome c-type biogenesis</keyword>
<dbReference type="InterPro" id="IPR013766">
    <property type="entry name" value="Thioredoxin_domain"/>
</dbReference>
<gene>
    <name evidence="7" type="ORF">EBAPG3_007665</name>
</gene>
<evidence type="ECO:0000256" key="4">
    <source>
        <dbReference type="ARBA" id="ARBA00023157"/>
    </source>
</evidence>
<dbReference type="NCBIfam" id="TIGR00385">
    <property type="entry name" value="dsbE"/>
    <property type="match status" value="1"/>
</dbReference>
<dbReference type="GO" id="GO:0015036">
    <property type="term" value="F:disulfide oxidoreductase activity"/>
    <property type="evidence" value="ECO:0007669"/>
    <property type="project" value="InterPro"/>
</dbReference>
<dbReference type="Proteomes" id="UP000012179">
    <property type="component" value="Chromosome"/>
</dbReference>
<evidence type="ECO:0000313" key="8">
    <source>
        <dbReference type="Proteomes" id="UP000012179"/>
    </source>
</evidence>
<dbReference type="PROSITE" id="PS00194">
    <property type="entry name" value="THIOREDOXIN_1"/>
    <property type="match status" value="1"/>
</dbReference>
<dbReference type="Pfam" id="PF08534">
    <property type="entry name" value="Redoxin"/>
    <property type="match status" value="1"/>
</dbReference>
<dbReference type="InterPro" id="IPR004799">
    <property type="entry name" value="Periplasmic_diS_OxRdtase_DsbE"/>
</dbReference>
<name>A0A1W6SPB1_9PROT</name>
<evidence type="ECO:0000256" key="3">
    <source>
        <dbReference type="ARBA" id="ARBA00022748"/>
    </source>
</evidence>
<keyword evidence="4" id="KW-1015">Disulfide bond</keyword>
<evidence type="ECO:0000256" key="1">
    <source>
        <dbReference type="ARBA" id="ARBA00004196"/>
    </source>
</evidence>
<dbReference type="GO" id="GO:0017004">
    <property type="term" value="P:cytochrome complex assembly"/>
    <property type="evidence" value="ECO:0007669"/>
    <property type="project" value="UniProtKB-KW"/>
</dbReference>
<dbReference type="eggNOG" id="COG0526">
    <property type="taxonomic scope" value="Bacteria"/>
</dbReference>
<dbReference type="PANTHER" id="PTHR42852">
    <property type="entry name" value="THIOL:DISULFIDE INTERCHANGE PROTEIN DSBE"/>
    <property type="match status" value="1"/>
</dbReference>
<dbReference type="Gene3D" id="3.40.30.10">
    <property type="entry name" value="Glutaredoxin"/>
    <property type="match status" value="1"/>
</dbReference>
<organism evidence="7 8">
    <name type="scientific">Nitrosospira lacus</name>
    <dbReference type="NCBI Taxonomy" id="1288494"/>
    <lineage>
        <taxon>Bacteria</taxon>
        <taxon>Pseudomonadati</taxon>
        <taxon>Pseudomonadota</taxon>
        <taxon>Betaproteobacteria</taxon>
        <taxon>Nitrosomonadales</taxon>
        <taxon>Nitrosomonadaceae</taxon>
        <taxon>Nitrosospira</taxon>
    </lineage>
</organism>
<dbReference type="InterPro" id="IPR013740">
    <property type="entry name" value="Redoxin"/>
</dbReference>
<dbReference type="PROSITE" id="PS51352">
    <property type="entry name" value="THIOREDOXIN_2"/>
    <property type="match status" value="1"/>
</dbReference>
<protein>
    <submittedName>
        <fullName evidence="7">Thiol:disulfide interchange protein</fullName>
    </submittedName>
</protein>
<evidence type="ECO:0000256" key="5">
    <source>
        <dbReference type="ARBA" id="ARBA00023284"/>
    </source>
</evidence>
<sequence>MTRFLLPLAAFIVLVGFLLVGLNLNPRQVPSPLIGKPAPEFQLEQLHESEKTLTSRDNLGKVWLLNVWASWCVSCREEHPLLVELAKSGIVPVYGLNYKDERDLALQWLKQFGDPYTVSIRDPEGRTGIEYGVYGVPETYVIDKNGVIRYKQIGPVTVEALETKILPLVRELQG</sequence>
<dbReference type="InterPro" id="IPR050553">
    <property type="entry name" value="Thioredoxin_ResA/DsbE_sf"/>
</dbReference>
<keyword evidence="8" id="KW-1185">Reference proteome</keyword>
<keyword evidence="5" id="KW-0676">Redox-active center</keyword>
<dbReference type="InterPro" id="IPR036249">
    <property type="entry name" value="Thioredoxin-like_sf"/>
</dbReference>
<accession>A0A1W6SPB1</accession>
<dbReference type="EMBL" id="CP021106">
    <property type="protein sequence ID" value="ARO87658.1"/>
    <property type="molecule type" value="Genomic_DNA"/>
</dbReference>
<dbReference type="KEGG" id="nlc:EBAPG3_007665"/>
<reference evidence="7 8" key="1">
    <citation type="journal article" date="2015" name="Int. J. Syst. Evol. Microbiol.">
        <title>Nitrosospira lacus sp. nov., a psychrotolerant, ammonia-oxidizing bacterium from sandy lake sediment.</title>
        <authorList>
            <person name="Urakawa H."/>
            <person name="Garcia J.C."/>
            <person name="Nielsen J.L."/>
            <person name="Le V.Q."/>
            <person name="Kozlowski J.A."/>
            <person name="Stein L.Y."/>
            <person name="Lim C.K."/>
            <person name="Pommerening-Roser A."/>
            <person name="Martens-Habbena W."/>
            <person name="Stahl D.A."/>
            <person name="Klotz M.G."/>
        </authorList>
    </citation>
    <scope>NUCLEOTIDE SEQUENCE [LARGE SCALE GENOMIC DNA]</scope>
    <source>
        <strain evidence="7 8">APG3</strain>
    </source>
</reference>
<feature type="domain" description="Thioredoxin" evidence="6">
    <location>
        <begin position="32"/>
        <end position="174"/>
    </location>
</feature>
<comment type="similarity">
    <text evidence="2">Belongs to the thioredoxin family. DsbE subfamily.</text>
</comment>
<dbReference type="SUPFAM" id="SSF52833">
    <property type="entry name" value="Thioredoxin-like"/>
    <property type="match status" value="1"/>
</dbReference>
<evidence type="ECO:0000259" key="6">
    <source>
        <dbReference type="PROSITE" id="PS51352"/>
    </source>
</evidence>
<evidence type="ECO:0000313" key="7">
    <source>
        <dbReference type="EMBL" id="ARO87658.1"/>
    </source>
</evidence>
<dbReference type="GO" id="GO:0030288">
    <property type="term" value="C:outer membrane-bounded periplasmic space"/>
    <property type="evidence" value="ECO:0007669"/>
    <property type="project" value="InterPro"/>
</dbReference>
<dbReference type="OrthoDB" id="9811352at2"/>
<proteinExistence type="inferred from homology"/>
<dbReference type="AlphaFoldDB" id="A0A1W6SPB1"/>
<dbReference type="RefSeq" id="WP_004176822.1">
    <property type="nucleotide sequence ID" value="NZ_CP021106.3"/>
</dbReference>
<dbReference type="InterPro" id="IPR017937">
    <property type="entry name" value="Thioredoxin_CS"/>
</dbReference>
<comment type="subcellular location">
    <subcellularLocation>
        <location evidence="1">Cell envelope</location>
    </subcellularLocation>
</comment>